<name>A0A327M155_9PROT</name>
<dbReference type="SUPFAM" id="SSF47413">
    <property type="entry name" value="lambda repressor-like DNA-binding domains"/>
    <property type="match status" value="1"/>
</dbReference>
<dbReference type="AlphaFoldDB" id="A0A327M155"/>
<dbReference type="EMBL" id="QLIX01000030">
    <property type="protein sequence ID" value="RAI55923.1"/>
    <property type="molecule type" value="Genomic_DNA"/>
</dbReference>
<dbReference type="PROSITE" id="PS50943">
    <property type="entry name" value="HTH_CROC1"/>
    <property type="match status" value="1"/>
</dbReference>
<dbReference type="Pfam" id="PF13560">
    <property type="entry name" value="HTH_31"/>
    <property type="match status" value="1"/>
</dbReference>
<proteinExistence type="predicted"/>
<organism evidence="3 4">
    <name type="scientific">Roseicella frigidaeris</name>
    <dbReference type="NCBI Taxonomy" id="2230885"/>
    <lineage>
        <taxon>Bacteria</taxon>
        <taxon>Pseudomonadati</taxon>
        <taxon>Pseudomonadota</taxon>
        <taxon>Alphaproteobacteria</taxon>
        <taxon>Acetobacterales</taxon>
        <taxon>Roseomonadaceae</taxon>
        <taxon>Roseicella</taxon>
    </lineage>
</organism>
<dbReference type="OrthoDB" id="3174593at2"/>
<dbReference type="InterPro" id="IPR013430">
    <property type="entry name" value="Toxin_antidote_HigA"/>
</dbReference>
<dbReference type="PANTHER" id="PTHR36924:SF1">
    <property type="entry name" value="ANTITOXIN HIGA-1"/>
    <property type="match status" value="1"/>
</dbReference>
<dbReference type="PANTHER" id="PTHR36924">
    <property type="entry name" value="ANTITOXIN HIGA-1"/>
    <property type="match status" value="1"/>
</dbReference>
<dbReference type="InterPro" id="IPR010982">
    <property type="entry name" value="Lambda_DNA-bd_dom_sf"/>
</dbReference>
<evidence type="ECO:0000313" key="4">
    <source>
        <dbReference type="Proteomes" id="UP000249065"/>
    </source>
</evidence>
<dbReference type="Proteomes" id="UP000249065">
    <property type="component" value="Unassembled WGS sequence"/>
</dbReference>
<reference evidence="4" key="1">
    <citation type="submission" date="2018-06" db="EMBL/GenBank/DDBJ databases">
        <authorList>
            <person name="Khan S.A."/>
        </authorList>
    </citation>
    <scope>NUCLEOTIDE SEQUENCE [LARGE SCALE GENOMIC DNA]</scope>
    <source>
        <strain evidence="4">DB-1506</strain>
    </source>
</reference>
<evidence type="ECO:0000313" key="3">
    <source>
        <dbReference type="EMBL" id="RAI55923.1"/>
    </source>
</evidence>
<sequence length="118" mass="12917">MPSPKQELPAAIPPAHPGRLLRDRVLPGLGLSVSRAARELGIARSTLHRLLAGEQAVTPEMAARLARLSGVPARHWLARQQAHDLWHTERALAAILGRIPTHALPWALQQELRDAAHD</sequence>
<protein>
    <submittedName>
        <fullName evidence="3">Addiction module antidote protein, HigA family</fullName>
    </submittedName>
</protein>
<keyword evidence="1" id="KW-0238">DNA-binding</keyword>
<gene>
    <name evidence="3" type="primary">higA</name>
    <name evidence="3" type="ORF">DOO78_23535</name>
</gene>
<comment type="caution">
    <text evidence="3">The sequence shown here is derived from an EMBL/GenBank/DDBJ whole genome shotgun (WGS) entry which is preliminary data.</text>
</comment>
<dbReference type="NCBIfam" id="TIGR02607">
    <property type="entry name" value="antidote_HigA"/>
    <property type="match status" value="1"/>
</dbReference>
<dbReference type="Gene3D" id="1.10.260.40">
    <property type="entry name" value="lambda repressor-like DNA-binding domains"/>
    <property type="match status" value="1"/>
</dbReference>
<feature type="domain" description="HTH cro/C1-type" evidence="2">
    <location>
        <begin position="29"/>
        <end position="76"/>
    </location>
</feature>
<evidence type="ECO:0000256" key="1">
    <source>
        <dbReference type="ARBA" id="ARBA00023125"/>
    </source>
</evidence>
<evidence type="ECO:0000259" key="2">
    <source>
        <dbReference type="PROSITE" id="PS50943"/>
    </source>
</evidence>
<dbReference type="SMART" id="SM00530">
    <property type="entry name" value="HTH_XRE"/>
    <property type="match status" value="1"/>
</dbReference>
<dbReference type="CDD" id="cd00093">
    <property type="entry name" value="HTH_XRE"/>
    <property type="match status" value="1"/>
</dbReference>
<dbReference type="GO" id="GO:0003677">
    <property type="term" value="F:DNA binding"/>
    <property type="evidence" value="ECO:0007669"/>
    <property type="project" value="UniProtKB-KW"/>
</dbReference>
<keyword evidence="4" id="KW-1185">Reference proteome</keyword>
<dbReference type="RefSeq" id="WP_111472335.1">
    <property type="nucleotide sequence ID" value="NZ_QLIX01000030.1"/>
</dbReference>
<dbReference type="InterPro" id="IPR001387">
    <property type="entry name" value="Cro/C1-type_HTH"/>
</dbReference>
<accession>A0A327M155</accession>